<keyword evidence="8" id="KW-1185">Reference proteome</keyword>
<keyword evidence="4 7" id="KW-0808">Transferase</keyword>
<dbReference type="KEGG" id="saal:L336_0782"/>
<dbReference type="PANTHER" id="PTHR42878:SF15">
    <property type="entry name" value="BACTERIOPHYTOCHROME"/>
    <property type="match status" value="1"/>
</dbReference>
<dbReference type="PRINTS" id="PR00344">
    <property type="entry name" value="BCTRLSENSOR"/>
</dbReference>
<comment type="catalytic activity">
    <reaction evidence="1">
        <text>ATP + protein L-histidine = ADP + protein N-phospho-L-histidine.</text>
        <dbReference type="EC" id="2.7.13.3"/>
    </reaction>
</comment>
<evidence type="ECO:0000259" key="6">
    <source>
        <dbReference type="PROSITE" id="PS50109"/>
    </source>
</evidence>
<dbReference type="InterPro" id="IPR005467">
    <property type="entry name" value="His_kinase_dom"/>
</dbReference>
<dbReference type="InterPro" id="IPR003661">
    <property type="entry name" value="HisK_dim/P_dom"/>
</dbReference>
<dbReference type="AlphaFoldDB" id="R4PNE4"/>
<dbReference type="SUPFAM" id="SSF47384">
    <property type="entry name" value="Homodimeric domain of signal transducing histidine kinase"/>
    <property type="match status" value="1"/>
</dbReference>
<dbReference type="EMBL" id="CP005957">
    <property type="protein sequence ID" value="AGL62484.1"/>
    <property type="molecule type" value="Genomic_DNA"/>
</dbReference>
<dbReference type="PROSITE" id="PS50109">
    <property type="entry name" value="HIS_KIN"/>
    <property type="match status" value="1"/>
</dbReference>
<dbReference type="RefSeq" id="WP_015641934.1">
    <property type="nucleotide sequence ID" value="NC_021219.1"/>
</dbReference>
<dbReference type="Proteomes" id="UP000013893">
    <property type="component" value="Chromosome"/>
</dbReference>
<evidence type="ECO:0000256" key="1">
    <source>
        <dbReference type="ARBA" id="ARBA00000085"/>
    </source>
</evidence>
<dbReference type="GO" id="GO:0030295">
    <property type="term" value="F:protein kinase activator activity"/>
    <property type="evidence" value="ECO:0007669"/>
    <property type="project" value="TreeGrafter"/>
</dbReference>
<dbReference type="PANTHER" id="PTHR42878">
    <property type="entry name" value="TWO-COMPONENT HISTIDINE KINASE"/>
    <property type="match status" value="1"/>
</dbReference>
<evidence type="ECO:0000256" key="2">
    <source>
        <dbReference type="ARBA" id="ARBA00012438"/>
    </source>
</evidence>
<keyword evidence="3" id="KW-0597">Phosphoprotein</keyword>
<dbReference type="GO" id="GO:0007234">
    <property type="term" value="P:osmosensory signaling via phosphorelay pathway"/>
    <property type="evidence" value="ECO:0007669"/>
    <property type="project" value="TreeGrafter"/>
</dbReference>
<evidence type="ECO:0000256" key="3">
    <source>
        <dbReference type="ARBA" id="ARBA00022553"/>
    </source>
</evidence>
<dbReference type="Pfam" id="PF02518">
    <property type="entry name" value="HATPase_c"/>
    <property type="match status" value="1"/>
</dbReference>
<accession>R4PNE4</accession>
<dbReference type="HOGENOM" id="CLU_1164199_0_0_0"/>
<dbReference type="Gene3D" id="1.10.287.130">
    <property type="match status" value="1"/>
</dbReference>
<dbReference type="CDD" id="cd00082">
    <property type="entry name" value="HisKA"/>
    <property type="match status" value="1"/>
</dbReference>
<dbReference type="SUPFAM" id="SSF55874">
    <property type="entry name" value="ATPase domain of HSP90 chaperone/DNA topoisomerase II/histidine kinase"/>
    <property type="match status" value="1"/>
</dbReference>
<dbReference type="InterPro" id="IPR003594">
    <property type="entry name" value="HATPase_dom"/>
</dbReference>
<dbReference type="SMART" id="SM00387">
    <property type="entry name" value="HATPase_c"/>
    <property type="match status" value="1"/>
</dbReference>
<evidence type="ECO:0000313" key="7">
    <source>
        <dbReference type="EMBL" id="AGL62484.1"/>
    </source>
</evidence>
<dbReference type="OrthoDB" id="9804645at2"/>
<dbReference type="GO" id="GO:0000156">
    <property type="term" value="F:phosphorelay response regulator activity"/>
    <property type="evidence" value="ECO:0007669"/>
    <property type="project" value="TreeGrafter"/>
</dbReference>
<organism evidence="7 8">
    <name type="scientific">Candidatus Saccharimonas aalborgensis</name>
    <dbReference type="NCBI Taxonomy" id="1332188"/>
    <lineage>
        <taxon>Bacteria</taxon>
        <taxon>Candidatus Saccharimonadota</taxon>
        <taxon>Candidatus Saccharimonadia</taxon>
        <taxon>Candidatus Saccharimonadales</taxon>
        <taxon>Candidatus Saccharimonadaceae</taxon>
        <taxon>Candidatus Saccharimonas</taxon>
    </lineage>
</organism>
<evidence type="ECO:0000256" key="5">
    <source>
        <dbReference type="ARBA" id="ARBA00022777"/>
    </source>
</evidence>
<keyword evidence="5 7" id="KW-0418">Kinase</keyword>
<proteinExistence type="predicted"/>
<dbReference type="Gene3D" id="3.30.565.10">
    <property type="entry name" value="Histidine kinase-like ATPase, C-terminal domain"/>
    <property type="match status" value="1"/>
</dbReference>
<protein>
    <recommendedName>
        <fullName evidence="2">histidine kinase</fullName>
        <ecNumber evidence="2">2.7.13.3</ecNumber>
    </recommendedName>
</protein>
<gene>
    <name evidence="7" type="ORF">L336_0782</name>
</gene>
<dbReference type="InterPro" id="IPR050351">
    <property type="entry name" value="BphY/WalK/GraS-like"/>
</dbReference>
<dbReference type="InterPro" id="IPR004358">
    <property type="entry name" value="Sig_transdc_His_kin-like_C"/>
</dbReference>
<dbReference type="STRING" id="1332188.L336_0782"/>
<reference evidence="7 8" key="1">
    <citation type="journal article" date="2013" name="Nat. Biotechnol.">
        <title>Genome sequences of rare, uncultured bacteria obtained by differential coverage binning of multiple metagenomes.</title>
        <authorList>
            <person name="Albertsen M."/>
            <person name="Hugenholtz P."/>
            <person name="Skarshewski A."/>
            <person name="Nielsen K.L."/>
            <person name="Tyson G.W."/>
            <person name="Nielsen P.H."/>
        </authorList>
    </citation>
    <scope>NUCLEOTIDE SEQUENCE [LARGE SCALE GENOMIC DNA]</scope>
    <source>
        <strain evidence="7">TM71</strain>
    </source>
</reference>
<evidence type="ECO:0000313" key="8">
    <source>
        <dbReference type="Proteomes" id="UP000013893"/>
    </source>
</evidence>
<dbReference type="InterPro" id="IPR036890">
    <property type="entry name" value="HATPase_C_sf"/>
</dbReference>
<name>R4PNE4_9BACT</name>
<feature type="domain" description="Histidine kinase" evidence="6">
    <location>
        <begin position="24"/>
        <end position="240"/>
    </location>
</feature>
<sequence length="245" mass="26822">MEGSERQFKDEGGVSVIDTPFFVAAAHELKSPLALIRQLSLALEAGDCSLDEASTMIRRISLTSERALRLTTDLTRSSRLKDSLFSLEPVNPMSLCEEVVDELQPLYAAKGRRLVVAERHRPLLAVANKDLLRRILINFADNALHYSVGSEPVVVKASAHSGGTKIRLAVRDHGPALPSQLWRRLDTSLGVSSQPLHNRPQSSGLGLTIARRFAETMMGSVGATRHQDGATFYVDLTASTQLRLL</sequence>
<dbReference type="InterPro" id="IPR036097">
    <property type="entry name" value="HisK_dim/P_sf"/>
</dbReference>
<evidence type="ECO:0000256" key="4">
    <source>
        <dbReference type="ARBA" id="ARBA00022679"/>
    </source>
</evidence>
<dbReference type="GO" id="GO:0000155">
    <property type="term" value="F:phosphorelay sensor kinase activity"/>
    <property type="evidence" value="ECO:0007669"/>
    <property type="project" value="InterPro"/>
</dbReference>
<dbReference type="EC" id="2.7.13.3" evidence="2"/>